<accession>A0A9P1BLU2</accession>
<name>A0A9P1BLU2_9DINO</name>
<dbReference type="EMBL" id="CAMXCT010000220">
    <property type="protein sequence ID" value="CAI3975707.1"/>
    <property type="molecule type" value="Genomic_DNA"/>
</dbReference>
<evidence type="ECO:0000313" key="4">
    <source>
        <dbReference type="EMBL" id="CAL4763019.1"/>
    </source>
</evidence>
<dbReference type="EMBL" id="CAMXCT020000220">
    <property type="protein sequence ID" value="CAL1129082.1"/>
    <property type="molecule type" value="Genomic_DNA"/>
</dbReference>
<evidence type="ECO:0000256" key="1">
    <source>
        <dbReference type="SAM" id="MobiDB-lite"/>
    </source>
</evidence>
<reference evidence="2" key="1">
    <citation type="submission" date="2022-10" db="EMBL/GenBank/DDBJ databases">
        <authorList>
            <person name="Chen Y."/>
            <person name="Dougan E. K."/>
            <person name="Chan C."/>
            <person name="Rhodes N."/>
            <person name="Thang M."/>
        </authorList>
    </citation>
    <scope>NUCLEOTIDE SEQUENCE</scope>
</reference>
<evidence type="ECO:0000313" key="5">
    <source>
        <dbReference type="Proteomes" id="UP001152797"/>
    </source>
</evidence>
<organism evidence="2">
    <name type="scientific">Cladocopium goreaui</name>
    <dbReference type="NCBI Taxonomy" id="2562237"/>
    <lineage>
        <taxon>Eukaryota</taxon>
        <taxon>Sar</taxon>
        <taxon>Alveolata</taxon>
        <taxon>Dinophyceae</taxon>
        <taxon>Suessiales</taxon>
        <taxon>Symbiodiniaceae</taxon>
        <taxon>Cladocopium</taxon>
    </lineage>
</organism>
<proteinExistence type="predicted"/>
<dbReference type="OrthoDB" id="409817at2759"/>
<dbReference type="AlphaFoldDB" id="A0A9P1BLU2"/>
<sequence>MHHSNGEDSQEYHYEIRIVLPSTSPAQEAIDLLRTAGNELLPRGPAHVTLGEFSCTSRDETQRLTQLADFCSGLHPATFYVHGRARCRRGRKPAYFLPVDLSTAAEEVVEELQKLSFLDRTKVKFHVSVGRQEVPEIQAWDGTMDQLTVLKLDGKKTRNFVESWDFRFGVDADPLEKKLRHVAPPRGAPHLMVAEDPDVESVPAAETAAVESDEAEASPLLLPQRGRIRPRRTVFQRLSQVNRCHWKVGDRVLVRDRDEKDRGDVSRPSEDDWNPGIVTSLHPVKVRLKGGQESFTWKEIKELPKSRSASASPSSTWSTKFLPASAEVLRRARKLSRRRRKREKEAERKEMELWARAQRIQCAKLRNAGSLPNAAKHQEEKQAKVRNLRLALEQLLPGLDEVEAKETSRPARRATSPGRARAARPFGPSISALKVLKLSKDLKEWGKTNTSRDSFHLKHLQLLTVQDKKDVLKKLSHPRPEQAVQEDAFFAWINQQLQHIRMYCSSGELPQVATASTSAMSILNALRVCIDKSAPNEDDSQSLERFVEELQQKNLRLEHLERLPQGELKRLVEKLGTKMTGMTKEETIQKLKTELWSSRTKSSAVRSSHAGLFRYEPAEAIASVRRLLKKAEEERDTRSMTVWELHQWLGQYNARVKDLSCLLPAELRQLTSWLKMPPLRSKEDILEWLQREVWREQTLRRVRSEEEYEDDEDGMLLVDLNSPLTMEYDMFVPA</sequence>
<comment type="caution">
    <text evidence="2">The sequence shown here is derived from an EMBL/GenBank/DDBJ whole genome shotgun (WGS) entry which is preliminary data.</text>
</comment>
<reference evidence="3" key="2">
    <citation type="submission" date="2024-04" db="EMBL/GenBank/DDBJ databases">
        <authorList>
            <person name="Chen Y."/>
            <person name="Shah S."/>
            <person name="Dougan E. K."/>
            <person name="Thang M."/>
            <person name="Chan C."/>
        </authorList>
    </citation>
    <scope>NUCLEOTIDE SEQUENCE [LARGE SCALE GENOMIC DNA]</scope>
</reference>
<evidence type="ECO:0000313" key="2">
    <source>
        <dbReference type="EMBL" id="CAI3975707.1"/>
    </source>
</evidence>
<feature type="region of interest" description="Disordered" evidence="1">
    <location>
        <begin position="401"/>
        <end position="424"/>
    </location>
</feature>
<dbReference type="Proteomes" id="UP001152797">
    <property type="component" value="Unassembled WGS sequence"/>
</dbReference>
<keyword evidence="5" id="KW-1185">Reference proteome</keyword>
<dbReference type="EMBL" id="CAMXCT030000220">
    <property type="protein sequence ID" value="CAL4763019.1"/>
    <property type="molecule type" value="Genomic_DNA"/>
</dbReference>
<evidence type="ECO:0000313" key="3">
    <source>
        <dbReference type="EMBL" id="CAL1129082.1"/>
    </source>
</evidence>
<gene>
    <name evidence="2" type="ORF">C1SCF055_LOCUS3995</name>
</gene>
<protein>
    <submittedName>
        <fullName evidence="4">Dynein heavy chain 1, axonemal</fullName>
    </submittedName>
</protein>